<keyword evidence="2" id="KW-1185">Reference proteome</keyword>
<dbReference type="HOGENOM" id="CLU_151313_1_0_6"/>
<dbReference type="Proteomes" id="UP000002716">
    <property type="component" value="Chromosome"/>
</dbReference>
<dbReference type="STRING" id="300267.SDY_2953"/>
<protein>
    <submittedName>
        <fullName evidence="1">Uncharacterized protein</fullName>
    </submittedName>
</protein>
<dbReference type="EMBL" id="CP000034">
    <property type="protein sequence ID" value="ABB62979.1"/>
    <property type="molecule type" value="Genomic_DNA"/>
</dbReference>
<accession>Q32CH6</accession>
<evidence type="ECO:0000313" key="1">
    <source>
        <dbReference type="EMBL" id="ABB62979.1"/>
    </source>
</evidence>
<sequence>MHSLLPFRFLFHWEMQAIGVAEMSMLVVVTENVPPRLRGRLAIWLLEVRAGVYVGDVSAKIREMIWEQIAGLAEEGNVVMAWATNTESGFEFQTFGVNRRTPVDLDGLRLVSFLPA</sequence>
<dbReference type="NCBIfam" id="TIGR01873">
    <property type="entry name" value="cas_CT1978"/>
    <property type="match status" value="1"/>
</dbReference>
<dbReference type="InterPro" id="IPR010152">
    <property type="entry name" value="CRISPR-assoc_prot_Cas2_sub"/>
</dbReference>
<dbReference type="AlphaFoldDB" id="Q32CH6"/>
<proteinExistence type="predicted"/>
<dbReference type="EnsemblBacteria" id="ABB62979">
    <property type="protein sequence ID" value="ABB62979"/>
    <property type="gene ID" value="SDY_2953"/>
</dbReference>
<evidence type="ECO:0000313" key="2">
    <source>
        <dbReference type="Proteomes" id="UP000002716"/>
    </source>
</evidence>
<dbReference type="Gene3D" id="3.30.70.240">
    <property type="match status" value="1"/>
</dbReference>
<name>Q32CH6_SHIDS</name>
<dbReference type="CDD" id="cd09648">
    <property type="entry name" value="Cas2_I-E"/>
    <property type="match status" value="1"/>
</dbReference>
<organism evidence="1 2">
    <name type="scientific">Shigella dysenteriae serotype 1 (strain Sd197)</name>
    <dbReference type="NCBI Taxonomy" id="300267"/>
    <lineage>
        <taxon>Bacteria</taxon>
        <taxon>Pseudomonadati</taxon>
        <taxon>Pseudomonadota</taxon>
        <taxon>Gammaproteobacteria</taxon>
        <taxon>Enterobacterales</taxon>
        <taxon>Enterobacteriaceae</taxon>
        <taxon>Shigella</taxon>
    </lineage>
</organism>
<dbReference type="KEGG" id="sdy:SDY_2953"/>
<gene>
    <name evidence="1" type="primary">ygbF</name>
    <name evidence="1" type="ordered locus">SDY_2953</name>
</gene>
<dbReference type="Pfam" id="PF09707">
    <property type="entry name" value="Cas_Cas2CT1978"/>
    <property type="match status" value="1"/>
</dbReference>
<reference evidence="1 2" key="1">
    <citation type="journal article" date="2005" name="Nucleic Acids Res.">
        <title>Genome dynamics and diversity of Shigella species, the etiologic agents of bacillary dysentery.</title>
        <authorList>
            <person name="Yang F."/>
            <person name="Yang J."/>
            <person name="Zhang X."/>
            <person name="Chen L."/>
            <person name="Jiang Y."/>
            <person name="Yan Y."/>
            <person name="Tang X."/>
            <person name="Wang J."/>
            <person name="Xiong Z."/>
            <person name="Dong J."/>
            <person name="Xue Y."/>
            <person name="Zhu Y."/>
            <person name="Xu X."/>
            <person name="Sun L."/>
            <person name="Chen S."/>
            <person name="Nie H."/>
            <person name="Peng J."/>
            <person name="Xu J."/>
            <person name="Wang Y."/>
            <person name="Yuan Z."/>
            <person name="Wen Y."/>
            <person name="Yao Z."/>
            <person name="Shen Y."/>
            <person name="Qiang B."/>
            <person name="Hou Y."/>
            <person name="Yu J."/>
            <person name="Jin Q."/>
        </authorList>
    </citation>
    <scope>NUCLEOTIDE SEQUENCE [LARGE SCALE GENOMIC DNA]</scope>
    <source>
        <strain evidence="1 2">Sd197</strain>
    </source>
</reference>